<gene>
    <name evidence="2" type="ORF">Slati_0515800</name>
</gene>
<organism evidence="2">
    <name type="scientific">Sesamum latifolium</name>
    <dbReference type="NCBI Taxonomy" id="2727402"/>
    <lineage>
        <taxon>Eukaryota</taxon>
        <taxon>Viridiplantae</taxon>
        <taxon>Streptophyta</taxon>
        <taxon>Embryophyta</taxon>
        <taxon>Tracheophyta</taxon>
        <taxon>Spermatophyta</taxon>
        <taxon>Magnoliopsida</taxon>
        <taxon>eudicotyledons</taxon>
        <taxon>Gunneridae</taxon>
        <taxon>Pentapetalae</taxon>
        <taxon>asterids</taxon>
        <taxon>lamiids</taxon>
        <taxon>Lamiales</taxon>
        <taxon>Pedaliaceae</taxon>
        <taxon>Sesamum</taxon>
    </lineage>
</organism>
<name>A0AAW2XYI3_9LAMI</name>
<evidence type="ECO:0000313" key="2">
    <source>
        <dbReference type="EMBL" id="KAL0458886.1"/>
    </source>
</evidence>
<evidence type="ECO:0000259" key="1">
    <source>
        <dbReference type="Pfam" id="PF13976"/>
    </source>
</evidence>
<dbReference type="InterPro" id="IPR025724">
    <property type="entry name" value="GAG-pre-integrase_dom"/>
</dbReference>
<accession>A0AAW2XYI3</accession>
<dbReference type="PANTHER" id="PTHR34222:SF99">
    <property type="entry name" value="PROTEIN, PUTATIVE-RELATED"/>
    <property type="match status" value="1"/>
</dbReference>
<reference evidence="2" key="1">
    <citation type="submission" date="2020-06" db="EMBL/GenBank/DDBJ databases">
        <authorList>
            <person name="Li T."/>
            <person name="Hu X."/>
            <person name="Zhang T."/>
            <person name="Song X."/>
            <person name="Zhang H."/>
            <person name="Dai N."/>
            <person name="Sheng W."/>
            <person name="Hou X."/>
            <person name="Wei L."/>
        </authorList>
    </citation>
    <scope>NUCLEOTIDE SEQUENCE</scope>
    <source>
        <strain evidence="2">KEN1</strain>
        <tissue evidence="2">Leaf</tissue>
    </source>
</reference>
<dbReference type="AlphaFoldDB" id="A0AAW2XYI3"/>
<dbReference type="EMBL" id="JACGWN010000002">
    <property type="protein sequence ID" value="KAL0458886.1"/>
    <property type="molecule type" value="Genomic_DNA"/>
</dbReference>
<feature type="domain" description="GAG-pre-integrase" evidence="1">
    <location>
        <begin position="195"/>
        <end position="263"/>
    </location>
</feature>
<proteinExistence type="predicted"/>
<sequence>MNFCCIAPPPKFTCGRRTCGVNDAIVGSTASTRLVQFLMGLHESYNNECSQILMLDPLPDIERVFFMVYAVEKQRVVQVEMDEVTSHMACQLSLKDNKKDWGKPVYKKKPFQDKRNMFCSNCRRPGHTQDTCFQLHGVPDWYKALTDKKKGTKHFVSNVDEQQQSAVGSAPATANMNKDLESKESLVFGVLFKKLYVLQHFVPSCSSSTLSTDVSYSTSFHCDSIMWHNRLGHASFQAIKHVPNVDISDITSDLPCDVCHRAKKTRLPFSEPRTYLEAVEYKEWREAMKAELDGLERKKTWRITPSPVGK</sequence>
<dbReference type="Pfam" id="PF13976">
    <property type="entry name" value="gag_pre-integrs"/>
    <property type="match status" value="1"/>
</dbReference>
<dbReference type="PANTHER" id="PTHR34222">
    <property type="entry name" value="GAG_PRE-INTEGRS DOMAIN-CONTAINING PROTEIN"/>
    <property type="match status" value="1"/>
</dbReference>
<reference evidence="2" key="2">
    <citation type="journal article" date="2024" name="Plant">
        <title>Genomic evolution and insights into agronomic trait innovations of Sesamum species.</title>
        <authorList>
            <person name="Miao H."/>
            <person name="Wang L."/>
            <person name="Qu L."/>
            <person name="Liu H."/>
            <person name="Sun Y."/>
            <person name="Le M."/>
            <person name="Wang Q."/>
            <person name="Wei S."/>
            <person name="Zheng Y."/>
            <person name="Lin W."/>
            <person name="Duan Y."/>
            <person name="Cao H."/>
            <person name="Xiong S."/>
            <person name="Wang X."/>
            <person name="Wei L."/>
            <person name="Li C."/>
            <person name="Ma Q."/>
            <person name="Ju M."/>
            <person name="Zhao R."/>
            <person name="Li G."/>
            <person name="Mu C."/>
            <person name="Tian Q."/>
            <person name="Mei H."/>
            <person name="Zhang T."/>
            <person name="Gao T."/>
            <person name="Zhang H."/>
        </authorList>
    </citation>
    <scope>NUCLEOTIDE SEQUENCE</scope>
    <source>
        <strain evidence="2">KEN1</strain>
    </source>
</reference>
<comment type="caution">
    <text evidence="2">The sequence shown here is derived from an EMBL/GenBank/DDBJ whole genome shotgun (WGS) entry which is preliminary data.</text>
</comment>
<protein>
    <recommendedName>
        <fullName evidence="1">GAG-pre-integrase domain-containing protein</fullName>
    </recommendedName>
</protein>